<sequence>MKPTTAHNFPAIPMPQRPLNPSPLEMVIYNYEVKARAFHLERNKAAPKNECPQAKLQRVAKCERDQTHLRMERRKIAAHVRLQTQLTDYRAANKLKSSTELQAEEHHPTKRLVRNLRAVGEVKPTSFHEAHHIIPGKGRYLKVDMLTCRLNLHQYGIGINDPVNGVWLRNFVRNTPDDWATPEAPAHRKLHTYQYEEWISDLLSNDNLPEALYLNRLHAVKVQLKTGTHPVKILEEKRSS</sequence>
<reference evidence="1 2" key="1">
    <citation type="submission" date="2022-11" db="EMBL/GenBank/DDBJ databases">
        <title>Viruses from the air-sea interface of a natural surface slick.</title>
        <authorList>
            <person name="Rahlff J."/>
            <person name="Holmfeldt K."/>
        </authorList>
    </citation>
    <scope>NUCLEOTIDE SEQUENCE [LARGE SCALE GENOMIC DNA]</scope>
    <source>
        <strain evidence="1 2">SMS4</strain>
    </source>
</reference>
<evidence type="ECO:0000313" key="2">
    <source>
        <dbReference type="Proteomes" id="UP001231109"/>
    </source>
</evidence>
<dbReference type="RefSeq" id="WP_305976143.1">
    <property type="nucleotide sequence ID" value="NZ_JAPJDZ010000029.1"/>
</dbReference>
<gene>
    <name evidence="1" type="ORF">ORJ04_12125</name>
</gene>
<comment type="caution">
    <text evidence="1">The sequence shown here is derived from an EMBL/GenBank/DDBJ whole genome shotgun (WGS) entry which is preliminary data.</text>
</comment>
<name>A0ABT9I0X5_9GAMM</name>
<evidence type="ECO:0000313" key="1">
    <source>
        <dbReference type="EMBL" id="MDP5136695.1"/>
    </source>
</evidence>
<accession>A0ABT9I0X5</accession>
<organism evidence="1 2">
    <name type="scientific">Rheinheimera baltica</name>
    <dbReference type="NCBI Taxonomy" id="67576"/>
    <lineage>
        <taxon>Bacteria</taxon>
        <taxon>Pseudomonadati</taxon>
        <taxon>Pseudomonadota</taxon>
        <taxon>Gammaproteobacteria</taxon>
        <taxon>Chromatiales</taxon>
        <taxon>Chromatiaceae</taxon>
        <taxon>Rheinheimera</taxon>
    </lineage>
</organism>
<protein>
    <submittedName>
        <fullName evidence="1">AHH domain-containing protein</fullName>
    </submittedName>
</protein>
<dbReference type="Pfam" id="PF14412">
    <property type="entry name" value="AHH"/>
    <property type="match status" value="1"/>
</dbReference>
<dbReference type="EMBL" id="JAPJDZ010000029">
    <property type="protein sequence ID" value="MDP5136695.1"/>
    <property type="molecule type" value="Genomic_DNA"/>
</dbReference>
<dbReference type="InterPro" id="IPR032871">
    <property type="entry name" value="AHH_dom_containing"/>
</dbReference>
<dbReference type="Proteomes" id="UP001231109">
    <property type="component" value="Unassembled WGS sequence"/>
</dbReference>
<keyword evidence="2" id="KW-1185">Reference proteome</keyword>
<proteinExistence type="predicted"/>